<evidence type="ECO:0000256" key="1">
    <source>
        <dbReference type="ARBA" id="ARBA00023122"/>
    </source>
</evidence>
<sequence length="216" mass="23532">MACRTIPLQLPSVGAKTPFSGTSGSMNWSHRNSTRGSKMRPSVFSTREDLRPRLDEYPEGIISGEWTENFSLLSYDDLRAYLQSQVTVHKVGPSSLLGEVMSTTIVTAMAGQTLEEIDHHFELVSALPVVDGELRCIGVISRHDRAEASLGAKTKVGEVMSSPAITLSPEKTVTDAAALMLKKKIHRIPIVNEAGQVIGIVTRTDILEALEDAMEE</sequence>
<evidence type="ECO:0000259" key="4">
    <source>
        <dbReference type="PROSITE" id="PS51371"/>
    </source>
</evidence>
<keyword evidence="1 2" id="KW-0129">CBS domain</keyword>
<dbReference type="PANTHER" id="PTHR43080:SF29">
    <property type="entry name" value="OS02G0818000 PROTEIN"/>
    <property type="match status" value="1"/>
</dbReference>
<evidence type="ECO:0000256" key="3">
    <source>
        <dbReference type="SAM" id="MobiDB-lite"/>
    </source>
</evidence>
<protein>
    <recommendedName>
        <fullName evidence="4">CBS domain-containing protein</fullName>
    </recommendedName>
</protein>
<feature type="region of interest" description="Disordered" evidence="3">
    <location>
        <begin position="21"/>
        <end position="41"/>
    </location>
</feature>
<dbReference type="Proteomes" id="UP000317650">
    <property type="component" value="Chromosome 1"/>
</dbReference>
<dbReference type="AlphaFoldDB" id="A0A4S8JR73"/>
<dbReference type="STRING" id="52838.A0A4S8JR73"/>
<dbReference type="PROSITE" id="PS51371">
    <property type="entry name" value="CBS"/>
    <property type="match status" value="1"/>
</dbReference>
<reference evidence="5 6" key="1">
    <citation type="journal article" date="2019" name="Nat. Plants">
        <title>Genome sequencing of Musa balbisiana reveals subgenome evolution and function divergence in polyploid bananas.</title>
        <authorList>
            <person name="Yao X."/>
        </authorList>
    </citation>
    <scope>NUCLEOTIDE SEQUENCE [LARGE SCALE GENOMIC DNA]</scope>
    <source>
        <strain evidence="6">cv. DH-PKW</strain>
        <tissue evidence="5">Leaves</tissue>
    </source>
</reference>
<organism evidence="5 6">
    <name type="scientific">Musa balbisiana</name>
    <name type="common">Banana</name>
    <dbReference type="NCBI Taxonomy" id="52838"/>
    <lineage>
        <taxon>Eukaryota</taxon>
        <taxon>Viridiplantae</taxon>
        <taxon>Streptophyta</taxon>
        <taxon>Embryophyta</taxon>
        <taxon>Tracheophyta</taxon>
        <taxon>Spermatophyta</taxon>
        <taxon>Magnoliopsida</taxon>
        <taxon>Liliopsida</taxon>
        <taxon>Zingiberales</taxon>
        <taxon>Musaceae</taxon>
        <taxon>Musa</taxon>
    </lineage>
</organism>
<dbReference type="Pfam" id="PF00571">
    <property type="entry name" value="CBS"/>
    <property type="match status" value="2"/>
</dbReference>
<accession>A0A4S8JR73</accession>
<dbReference type="EMBL" id="PYDT01000004">
    <property type="protein sequence ID" value="THU64550.1"/>
    <property type="molecule type" value="Genomic_DNA"/>
</dbReference>
<proteinExistence type="predicted"/>
<evidence type="ECO:0000256" key="2">
    <source>
        <dbReference type="PROSITE-ProRule" id="PRU00703"/>
    </source>
</evidence>
<gene>
    <name evidence="5" type="ORF">C4D60_Mb01t27630</name>
</gene>
<evidence type="ECO:0000313" key="5">
    <source>
        <dbReference type="EMBL" id="THU64550.1"/>
    </source>
</evidence>
<dbReference type="PANTHER" id="PTHR43080">
    <property type="entry name" value="CBS DOMAIN-CONTAINING PROTEIN CBSX3, MITOCHONDRIAL"/>
    <property type="match status" value="1"/>
</dbReference>
<dbReference type="InterPro" id="IPR051257">
    <property type="entry name" value="Diverse_CBS-Domain"/>
</dbReference>
<feature type="domain" description="CBS" evidence="4">
    <location>
        <begin position="160"/>
        <end position="216"/>
    </location>
</feature>
<dbReference type="SMART" id="SM00116">
    <property type="entry name" value="CBS"/>
    <property type="match status" value="1"/>
</dbReference>
<name>A0A4S8JR73_MUSBA</name>
<comment type="caution">
    <text evidence="5">The sequence shown here is derived from an EMBL/GenBank/DDBJ whole genome shotgun (WGS) entry which is preliminary data.</text>
</comment>
<dbReference type="InterPro" id="IPR000644">
    <property type="entry name" value="CBS_dom"/>
</dbReference>
<dbReference type="SUPFAM" id="SSF54631">
    <property type="entry name" value="CBS-domain pair"/>
    <property type="match status" value="1"/>
</dbReference>
<keyword evidence="6" id="KW-1185">Reference proteome</keyword>
<evidence type="ECO:0000313" key="6">
    <source>
        <dbReference type="Proteomes" id="UP000317650"/>
    </source>
</evidence>
<dbReference type="Gene3D" id="3.10.580.10">
    <property type="entry name" value="CBS-domain"/>
    <property type="match status" value="2"/>
</dbReference>
<dbReference type="InterPro" id="IPR046342">
    <property type="entry name" value="CBS_dom_sf"/>
</dbReference>
<feature type="compositionally biased region" description="Polar residues" evidence="3">
    <location>
        <begin position="21"/>
        <end position="36"/>
    </location>
</feature>